<dbReference type="Proteomes" id="UP000573963">
    <property type="component" value="Unassembled WGS sequence"/>
</dbReference>
<dbReference type="EMBL" id="JABAFD010000011">
    <property type="protein sequence ID" value="NME10805.1"/>
    <property type="molecule type" value="Genomic_DNA"/>
</dbReference>
<feature type="transmembrane region" description="Helical" evidence="2">
    <location>
        <begin position="103"/>
        <end position="119"/>
    </location>
</feature>
<evidence type="ECO:0000256" key="1">
    <source>
        <dbReference type="SAM" id="Coils"/>
    </source>
</evidence>
<name>A0AA44DN77_PARBF</name>
<evidence type="ECO:0000313" key="4">
    <source>
        <dbReference type="Proteomes" id="UP000573963"/>
    </source>
</evidence>
<sequence>MSKNKAEIREELNDAKIQLKEGIEQVNKDYKMNVQERKRKVKEKKDREREEYAKTKKVNYFSDTAWETMSSKKLKLINILLKCLGIVFLLFGLILLFSAGEMSGILILAIGLYFLWFNPRNFSDPSKK</sequence>
<comment type="caution">
    <text evidence="3">The sequence shown here is derived from an EMBL/GenBank/DDBJ whole genome shotgun (WGS) entry which is preliminary data.</text>
</comment>
<keyword evidence="2" id="KW-0472">Membrane</keyword>
<reference evidence="3 4" key="1">
    <citation type="submission" date="2020-04" db="EMBL/GenBank/DDBJ databases">
        <authorList>
            <person name="Hitch T.C.A."/>
            <person name="Wylensek D."/>
            <person name="Clavel T."/>
        </authorList>
    </citation>
    <scope>NUCLEOTIDE SEQUENCE [LARGE SCALE GENOMIC DNA]</scope>
    <source>
        <strain evidence="3 4">Med78_4-601-WT-2</strain>
    </source>
</reference>
<protein>
    <submittedName>
        <fullName evidence="3">Uncharacterized protein</fullName>
    </submittedName>
</protein>
<organism evidence="3 4">
    <name type="scientific">Paraclostridium bifermentans</name>
    <name type="common">Clostridium bifermentans</name>
    <dbReference type="NCBI Taxonomy" id="1490"/>
    <lineage>
        <taxon>Bacteria</taxon>
        <taxon>Bacillati</taxon>
        <taxon>Bacillota</taxon>
        <taxon>Clostridia</taxon>
        <taxon>Peptostreptococcales</taxon>
        <taxon>Peptostreptococcaceae</taxon>
        <taxon>Paraclostridium</taxon>
    </lineage>
</organism>
<keyword evidence="2" id="KW-1133">Transmembrane helix</keyword>
<dbReference type="AlphaFoldDB" id="A0AA44DN77"/>
<evidence type="ECO:0000256" key="2">
    <source>
        <dbReference type="SAM" id="Phobius"/>
    </source>
</evidence>
<keyword evidence="1" id="KW-0175">Coiled coil</keyword>
<gene>
    <name evidence="3" type="ORF">HF875_14845</name>
</gene>
<feature type="coiled-coil region" evidence="1">
    <location>
        <begin position="5"/>
        <end position="58"/>
    </location>
</feature>
<evidence type="ECO:0000313" key="3">
    <source>
        <dbReference type="EMBL" id="NME10805.1"/>
    </source>
</evidence>
<accession>A0AA44DN77</accession>
<proteinExistence type="predicted"/>
<feature type="transmembrane region" description="Helical" evidence="2">
    <location>
        <begin position="79"/>
        <end position="97"/>
    </location>
</feature>
<dbReference type="RefSeq" id="WP_168932665.1">
    <property type="nucleotide sequence ID" value="NZ_JABAFD010000011.1"/>
</dbReference>
<keyword evidence="2" id="KW-0812">Transmembrane</keyword>